<dbReference type="CDD" id="cd06223">
    <property type="entry name" value="PRTases_typeI"/>
    <property type="match status" value="1"/>
</dbReference>
<dbReference type="Proteomes" id="UP000011058">
    <property type="component" value="Chromosome"/>
</dbReference>
<evidence type="ECO:0000259" key="2">
    <source>
        <dbReference type="Pfam" id="PF00156"/>
    </source>
</evidence>
<evidence type="ECO:0000256" key="1">
    <source>
        <dbReference type="ARBA" id="ARBA00008007"/>
    </source>
</evidence>
<dbReference type="HOGENOM" id="CLU_054549_1_0_10"/>
<name>I0K2X2_9BACT</name>
<feature type="domain" description="Phosphoribosyltransferase" evidence="2">
    <location>
        <begin position="136"/>
        <end position="204"/>
    </location>
</feature>
<evidence type="ECO:0000313" key="3">
    <source>
        <dbReference type="EMBL" id="CCG98475.1"/>
    </source>
</evidence>
<dbReference type="EMBL" id="HE796683">
    <property type="protein sequence ID" value="CCG98475.1"/>
    <property type="molecule type" value="Genomic_DNA"/>
</dbReference>
<dbReference type="eggNOG" id="COG1040">
    <property type="taxonomic scope" value="Bacteria"/>
</dbReference>
<dbReference type="Gene3D" id="3.40.50.2020">
    <property type="match status" value="1"/>
</dbReference>
<keyword evidence="3" id="KW-0328">Glycosyltransferase</keyword>
<organism evidence="3 4">
    <name type="scientific">Fibrella aestuarina BUZ 2</name>
    <dbReference type="NCBI Taxonomy" id="1166018"/>
    <lineage>
        <taxon>Bacteria</taxon>
        <taxon>Pseudomonadati</taxon>
        <taxon>Bacteroidota</taxon>
        <taxon>Cytophagia</taxon>
        <taxon>Cytophagales</taxon>
        <taxon>Spirosomataceae</taxon>
        <taxon>Fibrella</taxon>
    </lineage>
</organism>
<sequence length="207" mass="23520">MMYGEEKEVCTACRMRLPYVTTEEEQLALLQKFAGRVVVDYAYAYTYFAKKGLIQRLIHQLKYRGKTRLGHELGVWFGTELARKNGPHLDADWLVPVPLHPARRRQRGYNQSEEIATGLMQALGINMRTDLLWRTKFQASQTRKSRTERWENVSTVFSVIKPEQVRGRHLILVDDVLTTGATLEACVGELRAAGAATVGILVIATTR</sequence>
<dbReference type="PATRIC" id="fig|1166018.3.peg.470"/>
<dbReference type="PANTHER" id="PTHR47505:SF1">
    <property type="entry name" value="DNA UTILIZATION PROTEIN YHGH"/>
    <property type="match status" value="1"/>
</dbReference>
<comment type="similarity">
    <text evidence="1">Belongs to the ComF/GntX family.</text>
</comment>
<proteinExistence type="inferred from homology"/>
<evidence type="ECO:0000313" key="4">
    <source>
        <dbReference type="Proteomes" id="UP000011058"/>
    </source>
</evidence>
<reference evidence="3 4" key="1">
    <citation type="journal article" date="2012" name="J. Bacteriol.">
        <title>Genome Sequence of Fibrella aestuarina BUZ 2T, a Filamentous Marine Bacterium.</title>
        <authorList>
            <person name="Filippini M."/>
            <person name="Qi W."/>
            <person name="Blom J."/>
            <person name="Goesmann A."/>
            <person name="Smits T.H."/>
            <person name="Bagheri H.C."/>
        </authorList>
    </citation>
    <scope>NUCLEOTIDE SEQUENCE [LARGE SCALE GENOMIC DNA]</scope>
    <source>
        <strain evidence="4">BUZ 2T</strain>
    </source>
</reference>
<dbReference type="InterPro" id="IPR051910">
    <property type="entry name" value="ComF/GntX_DNA_util-trans"/>
</dbReference>
<dbReference type="GO" id="GO:0016757">
    <property type="term" value="F:glycosyltransferase activity"/>
    <property type="evidence" value="ECO:0007669"/>
    <property type="project" value="UniProtKB-KW"/>
</dbReference>
<dbReference type="Pfam" id="PF00156">
    <property type="entry name" value="Pribosyltran"/>
    <property type="match status" value="1"/>
</dbReference>
<keyword evidence="4" id="KW-1185">Reference proteome</keyword>
<protein>
    <submittedName>
        <fullName evidence="3">Phosphoribosyltransferase</fullName>
    </submittedName>
</protein>
<dbReference type="STRING" id="1166018.FAES_0463"/>
<dbReference type="KEGG" id="fae:FAES_0463"/>
<dbReference type="SUPFAM" id="SSF53271">
    <property type="entry name" value="PRTase-like"/>
    <property type="match status" value="1"/>
</dbReference>
<dbReference type="AlphaFoldDB" id="I0K2X2"/>
<keyword evidence="3" id="KW-0808">Transferase</keyword>
<dbReference type="PANTHER" id="PTHR47505">
    <property type="entry name" value="DNA UTILIZATION PROTEIN YHGH"/>
    <property type="match status" value="1"/>
</dbReference>
<gene>
    <name evidence="3" type="ORF">FAES_0463</name>
</gene>
<dbReference type="InterPro" id="IPR000836">
    <property type="entry name" value="PRTase_dom"/>
</dbReference>
<dbReference type="InterPro" id="IPR029057">
    <property type="entry name" value="PRTase-like"/>
</dbReference>
<accession>I0K2X2</accession>